<evidence type="ECO:0000313" key="1">
    <source>
        <dbReference type="EMBL" id="ASI37988.1"/>
    </source>
</evidence>
<dbReference type="RefSeq" id="WP_000022943.1">
    <property type="nucleotide sequence ID" value="NZ_KY486775.1"/>
</dbReference>
<reference evidence="1" key="1">
    <citation type="submission" date="2017-01" db="EMBL/GenBank/DDBJ databases">
        <title>Complete sequence and distribution of two new cryptic plasmids isolated in clinical Vibrio cholerae non-O1/non-O139 from Haiti.</title>
        <authorList>
            <person name="Ceccarelli D."/>
            <person name="Garriss G."/>
            <person name="Choi S.Y."/>
            <person name="Hasan N.A."/>
            <person name="Stepanauskas R."/>
            <person name="Pop M."/>
            <person name="Huq A."/>
            <person name="Colwell R.R."/>
        </authorList>
    </citation>
    <scope>NUCLEOTIDE SEQUENCE</scope>
    <source>
        <strain evidence="1">HC-1A2</strain>
        <plasmid evidence="1">pSDH-1</plasmid>
    </source>
</reference>
<dbReference type="Pfam" id="PF03090">
    <property type="entry name" value="Replicase"/>
    <property type="match status" value="1"/>
</dbReference>
<gene>
    <name evidence="1" type="primary">repA</name>
</gene>
<dbReference type="EMBL" id="KY486775">
    <property type="protein sequence ID" value="ASI37988.1"/>
    <property type="molecule type" value="Genomic_DNA"/>
</dbReference>
<dbReference type="Gene3D" id="1.10.10.60">
    <property type="entry name" value="Homeodomain-like"/>
    <property type="match status" value="1"/>
</dbReference>
<dbReference type="AlphaFoldDB" id="A0A220IT06"/>
<sequence length="317" mass="36563">MSIKAIFENSLPEYIQTQPVKGEATVWLPKSKAIQHERIKSYQNDRYFLMVDHDNSPCRVEHLYDLEPNVATYNPQRPERHQAFFLIKDPVHCQDTAKARKPYRYLRAIEAAYDAKYGADIHFSRHIHRNPLCWLSDTDWRHDRAYTLSELAEVVDMQPERIKRGQRLVTDGGRNNTLFNDLRSWAYPNALAARQSSYDEWHKQIVTRAIAYNTFDNPLPLNETLVVARSVAEFTYFRYRQQGAAVTDAYRELQAQRGAIGGKKSKGGGRKPAIDAENAQRIDLMLSMSYTHSEIADRIGVSTKAIQRYIAATNNVK</sequence>
<dbReference type="Gene3D" id="1.10.340.50">
    <property type="match status" value="1"/>
</dbReference>
<dbReference type="InterPro" id="IPR004322">
    <property type="entry name" value="Plasmid_replicase_bac"/>
</dbReference>
<organism evidence="1">
    <name type="scientific">Vibrio cholerae non-O1/non-O139</name>
    <dbReference type="NCBI Taxonomy" id="156539"/>
    <lineage>
        <taxon>Bacteria</taxon>
        <taxon>Pseudomonadati</taxon>
        <taxon>Pseudomonadota</taxon>
        <taxon>Gammaproteobacteria</taxon>
        <taxon>Vibrionales</taxon>
        <taxon>Vibrionaceae</taxon>
        <taxon>Vibrio</taxon>
    </lineage>
</organism>
<name>A0A220IT06_VIBCL</name>
<accession>A0A220IT06</accession>
<proteinExistence type="predicted"/>
<keyword evidence="1" id="KW-0614">Plasmid</keyword>
<geneLocation type="plasmid" evidence="1">
    <name>pSDH-1</name>
</geneLocation>
<protein>
    <submittedName>
        <fullName evidence="1">RepA</fullName>
    </submittedName>
</protein>